<evidence type="ECO:0000259" key="2">
    <source>
        <dbReference type="Pfam" id="PF13622"/>
    </source>
</evidence>
<dbReference type="PANTHER" id="PTHR38110:SF1">
    <property type="entry name" value="THIOESTERASE DOMAIN-CONTAINING PROTEIN"/>
    <property type="match status" value="1"/>
</dbReference>
<dbReference type="EMBL" id="JBEDNQ010000003">
    <property type="protein sequence ID" value="MEQ3550401.1"/>
    <property type="molecule type" value="Genomic_DNA"/>
</dbReference>
<dbReference type="InterPro" id="IPR029069">
    <property type="entry name" value="HotDog_dom_sf"/>
</dbReference>
<organism evidence="4 5">
    <name type="scientific">Pseudonocardia nematodicida</name>
    <dbReference type="NCBI Taxonomy" id="1206997"/>
    <lineage>
        <taxon>Bacteria</taxon>
        <taxon>Bacillati</taxon>
        <taxon>Actinomycetota</taxon>
        <taxon>Actinomycetes</taxon>
        <taxon>Pseudonocardiales</taxon>
        <taxon>Pseudonocardiaceae</taxon>
        <taxon>Pseudonocardia</taxon>
    </lineage>
</organism>
<dbReference type="Gene3D" id="2.40.160.210">
    <property type="entry name" value="Acyl-CoA thioesterase, double hotdog domain"/>
    <property type="match status" value="1"/>
</dbReference>
<evidence type="ECO:0000313" key="4">
    <source>
        <dbReference type="EMBL" id="MEQ3550401.1"/>
    </source>
</evidence>
<evidence type="ECO:0000313" key="5">
    <source>
        <dbReference type="Proteomes" id="UP001494902"/>
    </source>
</evidence>
<feature type="region of interest" description="Disordered" evidence="1">
    <location>
        <begin position="119"/>
        <end position="152"/>
    </location>
</feature>
<feature type="domain" description="Acyl-CoA thioesterase-like C-terminal" evidence="3">
    <location>
        <begin position="145"/>
        <end position="272"/>
    </location>
</feature>
<evidence type="ECO:0000259" key="3">
    <source>
        <dbReference type="Pfam" id="PF20789"/>
    </source>
</evidence>
<accession>A0ABV1K897</accession>
<keyword evidence="5" id="KW-1185">Reference proteome</keyword>
<dbReference type="InterPro" id="IPR052389">
    <property type="entry name" value="Sec_Metab_Biosynth-Assoc"/>
</dbReference>
<sequence>MSNAAVRRPFADAHVLKDLGGGRFRADLDDVWAIGSKAFGGLLMVLAAKAGLARLAAAGASAPGRAPLEPLAVSADFLRAPDLRPVELTAEPLKTGRTISSCAVRLVQDGRPMLHATVTGGALPASEPRWDTASTLDPEPGADALDPADQPGPRGVADACDMRFPPGAVPFIRGETGPPEMSGWVRPRGEEPDVLFALLAGDILPPTVFNLGGQFGWAPTVQLTALLRGRPAPGWLRVESRARTIVDSQFDEDVTVVDSTGRTVCQARQLALAPQVRDA</sequence>
<reference evidence="4 5" key="1">
    <citation type="submission" date="2024-03" db="EMBL/GenBank/DDBJ databases">
        <title>Draft genome sequence of Pseudonocardia nematodicida JCM 31783.</title>
        <authorList>
            <person name="Butdee W."/>
            <person name="Duangmal K."/>
        </authorList>
    </citation>
    <scope>NUCLEOTIDE SEQUENCE [LARGE SCALE GENOMIC DNA]</scope>
    <source>
        <strain evidence="4 5">JCM 31783</strain>
    </source>
</reference>
<dbReference type="InterPro" id="IPR049449">
    <property type="entry name" value="TesB_ACOT8-like_N"/>
</dbReference>
<dbReference type="InterPro" id="IPR049450">
    <property type="entry name" value="ACOT8-like_C"/>
</dbReference>
<comment type="caution">
    <text evidence="4">The sequence shown here is derived from an EMBL/GenBank/DDBJ whole genome shotgun (WGS) entry which is preliminary data.</text>
</comment>
<evidence type="ECO:0000256" key="1">
    <source>
        <dbReference type="SAM" id="MobiDB-lite"/>
    </source>
</evidence>
<feature type="domain" description="Acyl-CoA thioesterase-like N-terminal HotDog" evidence="2">
    <location>
        <begin position="29"/>
        <end position="119"/>
    </location>
</feature>
<name>A0ABV1K897_9PSEU</name>
<dbReference type="Pfam" id="PF20789">
    <property type="entry name" value="4HBT_3C"/>
    <property type="match status" value="1"/>
</dbReference>
<dbReference type="PANTHER" id="PTHR38110">
    <property type="entry name" value="CHROMOSOME 23, WHOLE GENOME SHOTGUN SEQUENCE"/>
    <property type="match status" value="1"/>
</dbReference>
<dbReference type="SUPFAM" id="SSF54637">
    <property type="entry name" value="Thioesterase/thiol ester dehydrase-isomerase"/>
    <property type="match status" value="2"/>
</dbReference>
<dbReference type="Pfam" id="PF13622">
    <property type="entry name" value="4HBT_3"/>
    <property type="match status" value="1"/>
</dbReference>
<dbReference type="Proteomes" id="UP001494902">
    <property type="component" value="Unassembled WGS sequence"/>
</dbReference>
<proteinExistence type="predicted"/>
<dbReference type="RefSeq" id="WP_349297491.1">
    <property type="nucleotide sequence ID" value="NZ_JBEDNQ010000003.1"/>
</dbReference>
<protein>
    <submittedName>
        <fullName evidence="4">Thioesterase family protein</fullName>
    </submittedName>
</protein>
<gene>
    <name evidence="4" type="ORF">WIS52_07955</name>
</gene>
<dbReference type="InterPro" id="IPR042171">
    <property type="entry name" value="Acyl-CoA_hotdog"/>
</dbReference>